<accession>A0ABV7K5Z8</accession>
<name>A0ABV7K5Z8_9HYPH</name>
<protein>
    <submittedName>
        <fullName evidence="2">Uncharacterized protein</fullName>
    </submittedName>
</protein>
<keyword evidence="3" id="KW-1185">Reference proteome</keyword>
<keyword evidence="1" id="KW-0472">Membrane</keyword>
<dbReference type="RefSeq" id="WP_378219526.1">
    <property type="nucleotide sequence ID" value="NZ_JBHRTK010000006.1"/>
</dbReference>
<feature type="transmembrane region" description="Helical" evidence="1">
    <location>
        <begin position="28"/>
        <end position="50"/>
    </location>
</feature>
<sequence length="51" mass="6004">MKDHHDEYIYTRDHRTPAERRAANREALIGWISLITFTTATFVLANIFLVK</sequence>
<proteinExistence type="predicted"/>
<organism evidence="2 3">
    <name type="scientific">Aquamicrobium soli</name>
    <dbReference type="NCBI Taxonomy" id="1811518"/>
    <lineage>
        <taxon>Bacteria</taxon>
        <taxon>Pseudomonadati</taxon>
        <taxon>Pseudomonadota</taxon>
        <taxon>Alphaproteobacteria</taxon>
        <taxon>Hyphomicrobiales</taxon>
        <taxon>Phyllobacteriaceae</taxon>
        <taxon>Aquamicrobium</taxon>
    </lineage>
</organism>
<gene>
    <name evidence="2" type="ORF">ACFOHJ_06055</name>
</gene>
<keyword evidence="1" id="KW-1133">Transmembrane helix</keyword>
<keyword evidence="1" id="KW-0812">Transmembrane</keyword>
<dbReference type="Proteomes" id="UP001595583">
    <property type="component" value="Unassembled WGS sequence"/>
</dbReference>
<evidence type="ECO:0000313" key="3">
    <source>
        <dbReference type="Proteomes" id="UP001595583"/>
    </source>
</evidence>
<evidence type="ECO:0000256" key="1">
    <source>
        <dbReference type="SAM" id="Phobius"/>
    </source>
</evidence>
<comment type="caution">
    <text evidence="2">The sequence shown here is derived from an EMBL/GenBank/DDBJ whole genome shotgun (WGS) entry which is preliminary data.</text>
</comment>
<evidence type="ECO:0000313" key="2">
    <source>
        <dbReference type="EMBL" id="MFC3205770.1"/>
    </source>
</evidence>
<reference evidence="3" key="1">
    <citation type="journal article" date="2019" name="Int. J. Syst. Evol. Microbiol.">
        <title>The Global Catalogue of Microorganisms (GCM) 10K type strain sequencing project: providing services to taxonomists for standard genome sequencing and annotation.</title>
        <authorList>
            <consortium name="The Broad Institute Genomics Platform"/>
            <consortium name="The Broad Institute Genome Sequencing Center for Infectious Disease"/>
            <person name="Wu L."/>
            <person name="Ma J."/>
        </authorList>
    </citation>
    <scope>NUCLEOTIDE SEQUENCE [LARGE SCALE GENOMIC DNA]</scope>
    <source>
        <strain evidence="3">KCTC 52165</strain>
    </source>
</reference>
<dbReference type="EMBL" id="JBHRTK010000006">
    <property type="protein sequence ID" value="MFC3205770.1"/>
    <property type="molecule type" value="Genomic_DNA"/>
</dbReference>